<reference evidence="2" key="1">
    <citation type="submission" date="2022-11" db="UniProtKB">
        <authorList>
            <consortium name="WormBaseParasite"/>
        </authorList>
    </citation>
    <scope>IDENTIFICATION</scope>
</reference>
<proteinExistence type="predicted"/>
<protein>
    <submittedName>
        <fullName evidence="2">F-box protein</fullName>
    </submittedName>
</protein>
<dbReference type="Proteomes" id="UP000887574">
    <property type="component" value="Unplaced"/>
</dbReference>
<evidence type="ECO:0000313" key="1">
    <source>
        <dbReference type="Proteomes" id="UP000887574"/>
    </source>
</evidence>
<dbReference type="WBParaSite" id="jg2488">
    <property type="protein sequence ID" value="jg2488"/>
    <property type="gene ID" value="jg2488"/>
</dbReference>
<accession>A0A915DYQ7</accession>
<keyword evidence="1" id="KW-1185">Reference proteome</keyword>
<dbReference type="AlphaFoldDB" id="A0A915DYQ7"/>
<evidence type="ECO:0000313" key="2">
    <source>
        <dbReference type="WBParaSite" id="jg2488"/>
    </source>
</evidence>
<name>A0A915DYQ7_9BILA</name>
<sequence>MDVVQFATPAHFRSGGSLEKVGFHNQYLYVGYRLNNVLEVWRLHCLTPASWCKLYVLKCTELFYVYLTYSPVDSCLWILYLAVLESETDGHLYLLKIDPSSGEVVSKYTLDHVHMFEDVNYERISLGCGCSRVRDNQLYLFDRSMVMGSIPFYCIQLDESTKTFKIENKPIQSDETLPKCTRFPIVLDGNRRFILKLTNENDIWLYDGGLDSWKMLMPDVSTDLDLSCITARGIAETYGRDWHRFKAVESPLSVFADDSCCLFKIYEKGQHKFYHFMYSPAENTYSLRKCLSAKLGKRLEIMFYLHCTDTLVAFVNKYQVGFFNIQPPSLRAVCYWKLQKSFATKDGSGVWKNGLTQQQLHQMFNINQDKRLT</sequence>
<organism evidence="1 2">
    <name type="scientific">Ditylenchus dipsaci</name>
    <dbReference type="NCBI Taxonomy" id="166011"/>
    <lineage>
        <taxon>Eukaryota</taxon>
        <taxon>Metazoa</taxon>
        <taxon>Ecdysozoa</taxon>
        <taxon>Nematoda</taxon>
        <taxon>Chromadorea</taxon>
        <taxon>Rhabditida</taxon>
        <taxon>Tylenchina</taxon>
        <taxon>Tylenchomorpha</taxon>
        <taxon>Sphaerularioidea</taxon>
        <taxon>Anguinidae</taxon>
        <taxon>Anguininae</taxon>
        <taxon>Ditylenchus</taxon>
    </lineage>
</organism>